<evidence type="ECO:0000256" key="2">
    <source>
        <dbReference type="ARBA" id="ARBA00009530"/>
    </source>
</evidence>
<dbReference type="PANTHER" id="PTHR21659:SF57">
    <property type="entry name" value="PLASMA MEMBRANE PROTEOLIPID 31"/>
    <property type="match status" value="1"/>
</dbReference>
<dbReference type="AlphaFoldDB" id="A0AA40ER95"/>
<dbReference type="Pfam" id="PF01679">
    <property type="entry name" value="Pmp3"/>
    <property type="match status" value="1"/>
</dbReference>
<feature type="region of interest" description="Disordered" evidence="6">
    <location>
        <begin position="79"/>
        <end position="177"/>
    </location>
</feature>
<dbReference type="GO" id="GO:0016020">
    <property type="term" value="C:membrane"/>
    <property type="evidence" value="ECO:0007669"/>
    <property type="project" value="UniProtKB-SubCell"/>
</dbReference>
<evidence type="ECO:0000313" key="9">
    <source>
        <dbReference type="Proteomes" id="UP001172155"/>
    </source>
</evidence>
<sequence>MCSSDCFLGLLAILFPPLPVWVKRGICSADSFINILLFILGYIPGLLHAWYIIAQYPDPEPYYQGHADAENGRIYVFVHDPRHPQGGNQRQHPHAIQPKSYASAAAQPPPQGNMNYGTTANAGPSSAPAQQPSKSAAAGPQQQQQGHDNGGEGPSDGVPPPSYAQVVAGDNKVQSQD</sequence>
<proteinExistence type="inferred from homology"/>
<evidence type="ECO:0000256" key="3">
    <source>
        <dbReference type="ARBA" id="ARBA00022692"/>
    </source>
</evidence>
<keyword evidence="4 7" id="KW-1133">Transmembrane helix</keyword>
<dbReference type="Proteomes" id="UP001172155">
    <property type="component" value="Unassembled WGS sequence"/>
</dbReference>
<accession>A0AA40ER95</accession>
<protein>
    <submittedName>
        <fullName evidence="8">Uncharacterized protein</fullName>
    </submittedName>
</protein>
<feature type="transmembrane region" description="Helical" evidence="7">
    <location>
        <begin position="32"/>
        <end position="53"/>
    </location>
</feature>
<dbReference type="InterPro" id="IPR000612">
    <property type="entry name" value="PMP3"/>
</dbReference>
<comment type="similarity">
    <text evidence="2">Belongs to the UPF0057 (PMP3) family.</text>
</comment>
<reference evidence="8" key="1">
    <citation type="submission" date="2023-06" db="EMBL/GenBank/DDBJ databases">
        <title>Genome-scale phylogeny and comparative genomics of the fungal order Sordariales.</title>
        <authorList>
            <consortium name="Lawrence Berkeley National Laboratory"/>
            <person name="Hensen N."/>
            <person name="Bonometti L."/>
            <person name="Westerberg I."/>
            <person name="Brannstrom I.O."/>
            <person name="Guillou S."/>
            <person name="Cros-Aarteil S."/>
            <person name="Calhoun S."/>
            <person name="Haridas S."/>
            <person name="Kuo A."/>
            <person name="Mondo S."/>
            <person name="Pangilinan J."/>
            <person name="Riley R."/>
            <person name="LaButti K."/>
            <person name="Andreopoulos B."/>
            <person name="Lipzen A."/>
            <person name="Chen C."/>
            <person name="Yanf M."/>
            <person name="Daum C."/>
            <person name="Ng V."/>
            <person name="Clum A."/>
            <person name="Steindorff A."/>
            <person name="Ohm R."/>
            <person name="Martin F."/>
            <person name="Silar P."/>
            <person name="Natvig D."/>
            <person name="Lalanne C."/>
            <person name="Gautier V."/>
            <person name="Ament-velasquez S.L."/>
            <person name="Kruys A."/>
            <person name="Hutchinson M.I."/>
            <person name="Powell A.J."/>
            <person name="Barry K."/>
            <person name="Miller A.N."/>
            <person name="Grigoriev I.V."/>
            <person name="Debuchy R."/>
            <person name="Gladieux P."/>
            <person name="Thoren M.H."/>
            <person name="Johannesson H."/>
        </authorList>
    </citation>
    <scope>NUCLEOTIDE SEQUENCE</scope>
    <source>
        <strain evidence="8">SMH3187-1</strain>
    </source>
</reference>
<feature type="compositionally biased region" description="Low complexity" evidence="6">
    <location>
        <begin position="97"/>
        <end position="106"/>
    </location>
</feature>
<evidence type="ECO:0000256" key="6">
    <source>
        <dbReference type="SAM" id="MobiDB-lite"/>
    </source>
</evidence>
<name>A0AA40ER95_9PEZI</name>
<comment type="subcellular location">
    <subcellularLocation>
        <location evidence="1">Membrane</location>
    </subcellularLocation>
</comment>
<evidence type="ECO:0000313" key="8">
    <source>
        <dbReference type="EMBL" id="KAK0744039.1"/>
    </source>
</evidence>
<feature type="compositionally biased region" description="Low complexity" evidence="6">
    <location>
        <begin position="120"/>
        <end position="146"/>
    </location>
</feature>
<organism evidence="8 9">
    <name type="scientific">Schizothecium vesticola</name>
    <dbReference type="NCBI Taxonomy" id="314040"/>
    <lineage>
        <taxon>Eukaryota</taxon>
        <taxon>Fungi</taxon>
        <taxon>Dikarya</taxon>
        <taxon>Ascomycota</taxon>
        <taxon>Pezizomycotina</taxon>
        <taxon>Sordariomycetes</taxon>
        <taxon>Sordariomycetidae</taxon>
        <taxon>Sordariales</taxon>
        <taxon>Schizotheciaceae</taxon>
        <taxon>Schizothecium</taxon>
    </lineage>
</organism>
<gene>
    <name evidence="8" type="ORF">B0T18DRAFT_392705</name>
</gene>
<keyword evidence="5 7" id="KW-0472">Membrane</keyword>
<evidence type="ECO:0000256" key="7">
    <source>
        <dbReference type="SAM" id="Phobius"/>
    </source>
</evidence>
<dbReference type="EMBL" id="JAUKUD010000005">
    <property type="protein sequence ID" value="KAK0744039.1"/>
    <property type="molecule type" value="Genomic_DNA"/>
</dbReference>
<evidence type="ECO:0000256" key="5">
    <source>
        <dbReference type="ARBA" id="ARBA00023136"/>
    </source>
</evidence>
<keyword evidence="3 7" id="KW-0812">Transmembrane</keyword>
<keyword evidence="9" id="KW-1185">Reference proteome</keyword>
<evidence type="ECO:0000256" key="1">
    <source>
        <dbReference type="ARBA" id="ARBA00004370"/>
    </source>
</evidence>
<dbReference type="PANTHER" id="PTHR21659">
    <property type="entry name" value="HYDROPHOBIC PROTEIN RCI2 LOW TEMPERATURE AND SALT RESPONSIVE PROTEIN LTI6 -RELATED"/>
    <property type="match status" value="1"/>
</dbReference>
<evidence type="ECO:0000256" key="4">
    <source>
        <dbReference type="ARBA" id="ARBA00022989"/>
    </source>
</evidence>
<comment type="caution">
    <text evidence="8">The sequence shown here is derived from an EMBL/GenBank/DDBJ whole genome shotgun (WGS) entry which is preliminary data.</text>
</comment>